<reference evidence="2 3" key="1">
    <citation type="submission" date="2024-01" db="EMBL/GenBank/DDBJ databases">
        <title>Genome assemblies of Stephania.</title>
        <authorList>
            <person name="Yang L."/>
        </authorList>
    </citation>
    <scope>NUCLEOTIDE SEQUENCE [LARGE SCALE GENOMIC DNA]</scope>
    <source>
        <strain evidence="2">YNDBR</strain>
        <tissue evidence="2">Leaf</tissue>
    </source>
</reference>
<dbReference type="AlphaFoldDB" id="A0AAP0QBC9"/>
<keyword evidence="3" id="KW-1185">Reference proteome</keyword>
<name>A0AAP0QBC9_9MAGN</name>
<protein>
    <submittedName>
        <fullName evidence="2">Uncharacterized protein</fullName>
    </submittedName>
</protein>
<comment type="caution">
    <text evidence="2">The sequence shown here is derived from an EMBL/GenBank/DDBJ whole genome shotgun (WGS) entry which is preliminary data.</text>
</comment>
<organism evidence="2 3">
    <name type="scientific">Stephania yunnanensis</name>
    <dbReference type="NCBI Taxonomy" id="152371"/>
    <lineage>
        <taxon>Eukaryota</taxon>
        <taxon>Viridiplantae</taxon>
        <taxon>Streptophyta</taxon>
        <taxon>Embryophyta</taxon>
        <taxon>Tracheophyta</taxon>
        <taxon>Spermatophyta</taxon>
        <taxon>Magnoliopsida</taxon>
        <taxon>Ranunculales</taxon>
        <taxon>Menispermaceae</taxon>
        <taxon>Menispermoideae</taxon>
        <taxon>Cissampelideae</taxon>
        <taxon>Stephania</taxon>
    </lineage>
</organism>
<evidence type="ECO:0000256" key="1">
    <source>
        <dbReference type="SAM" id="MobiDB-lite"/>
    </source>
</evidence>
<proteinExistence type="predicted"/>
<sequence>MYMGSSFSSPQTLQQQQQLHFPPSVVPQQQQQRVFYTTSKPGSDKSWYADSWATSHFTADQSQLYTYALYRIPKLKLFFFMELFEMVSISFFGPLHSPSPHKAFLATNKSIPEL</sequence>
<evidence type="ECO:0000313" key="2">
    <source>
        <dbReference type="EMBL" id="KAK9169751.1"/>
    </source>
</evidence>
<feature type="region of interest" description="Disordered" evidence="1">
    <location>
        <begin position="1"/>
        <end position="22"/>
    </location>
</feature>
<dbReference type="Proteomes" id="UP001420932">
    <property type="component" value="Unassembled WGS sequence"/>
</dbReference>
<dbReference type="EMBL" id="JBBNAF010000001">
    <property type="protein sequence ID" value="KAK9169751.1"/>
    <property type="molecule type" value="Genomic_DNA"/>
</dbReference>
<evidence type="ECO:0000313" key="3">
    <source>
        <dbReference type="Proteomes" id="UP001420932"/>
    </source>
</evidence>
<accession>A0AAP0QBC9</accession>
<gene>
    <name evidence="2" type="ORF">Syun_001891</name>
</gene>